<name>A0AAP3ZZ95_PAEPO</name>
<dbReference type="SUPFAM" id="SSF47413">
    <property type="entry name" value="lambda repressor-like DNA-binding domains"/>
    <property type="match status" value="1"/>
</dbReference>
<dbReference type="InterPro" id="IPR001387">
    <property type="entry name" value="Cro/C1-type_HTH"/>
</dbReference>
<protein>
    <submittedName>
        <fullName evidence="2">Helix-turn-helix transcriptional regulator</fullName>
    </submittedName>
</protein>
<dbReference type="Gene3D" id="1.10.260.40">
    <property type="entry name" value="lambda repressor-like DNA-binding domains"/>
    <property type="match status" value="1"/>
</dbReference>
<comment type="caution">
    <text evidence="2">The sequence shown here is derived from an EMBL/GenBank/DDBJ whole genome shotgun (WGS) entry which is preliminary data.</text>
</comment>
<reference evidence="2" key="1">
    <citation type="submission" date="2023-04" db="EMBL/GenBank/DDBJ databases">
        <title>Uncovering the Secrets of Slow-Growing Bacteria in Tropical Savanna Soil through Cultivation and Genomic Analysis.</title>
        <authorList>
            <person name="Goncalves O.S."/>
            <person name="Santana M.F."/>
        </authorList>
    </citation>
    <scope>NUCLEOTIDE SEQUENCE</scope>
    <source>
        <strain evidence="2">ANTI</strain>
    </source>
</reference>
<dbReference type="Pfam" id="PF13443">
    <property type="entry name" value="HTH_26"/>
    <property type="match status" value="1"/>
</dbReference>
<dbReference type="InterPro" id="IPR010982">
    <property type="entry name" value="Lambda_DNA-bd_dom_sf"/>
</dbReference>
<evidence type="ECO:0000313" key="2">
    <source>
        <dbReference type="EMBL" id="MDH2330045.1"/>
    </source>
</evidence>
<evidence type="ECO:0000259" key="1">
    <source>
        <dbReference type="PROSITE" id="PS50943"/>
    </source>
</evidence>
<dbReference type="GO" id="GO:0003677">
    <property type="term" value="F:DNA binding"/>
    <property type="evidence" value="ECO:0007669"/>
    <property type="project" value="InterPro"/>
</dbReference>
<organism evidence="2 3">
    <name type="scientific">Paenibacillus polymyxa</name>
    <name type="common">Bacillus polymyxa</name>
    <dbReference type="NCBI Taxonomy" id="1406"/>
    <lineage>
        <taxon>Bacteria</taxon>
        <taxon>Bacillati</taxon>
        <taxon>Bacillota</taxon>
        <taxon>Bacilli</taxon>
        <taxon>Bacillales</taxon>
        <taxon>Paenibacillaceae</taxon>
        <taxon>Paenibacillus</taxon>
    </lineage>
</organism>
<evidence type="ECO:0000313" key="3">
    <source>
        <dbReference type="Proteomes" id="UP001229409"/>
    </source>
</evidence>
<dbReference type="AlphaFoldDB" id="A0AAP3ZZ95"/>
<sequence length="81" mass="9021">MITFGGIVVIRFSLDKIMKDRGLEQKDIVSITGINRNTVKALASNANARIDFPTLNTLCRTLGVLPGELIEYLPEDEEESR</sequence>
<feature type="domain" description="HTH cro/C1-type" evidence="1">
    <location>
        <begin position="14"/>
        <end position="69"/>
    </location>
</feature>
<gene>
    <name evidence="2" type="ORF">QDS18_04130</name>
</gene>
<dbReference type="Proteomes" id="UP001229409">
    <property type="component" value="Unassembled WGS sequence"/>
</dbReference>
<dbReference type="EMBL" id="JARVWT010000001">
    <property type="protein sequence ID" value="MDH2330045.1"/>
    <property type="molecule type" value="Genomic_DNA"/>
</dbReference>
<dbReference type="RefSeq" id="WP_279831639.1">
    <property type="nucleotide sequence ID" value="NZ_JARVWT010000001.1"/>
</dbReference>
<proteinExistence type="predicted"/>
<accession>A0AAP3ZZ95</accession>
<dbReference type="PROSITE" id="PS50943">
    <property type="entry name" value="HTH_CROC1"/>
    <property type="match status" value="1"/>
</dbReference>